<protein>
    <submittedName>
        <fullName evidence="12">DEAD/DEAH box helicase</fullName>
    </submittedName>
</protein>
<accession>A0ABR8MXA2</accession>
<evidence type="ECO:0000256" key="7">
    <source>
        <dbReference type="ARBA" id="ARBA00023204"/>
    </source>
</evidence>
<evidence type="ECO:0000256" key="9">
    <source>
        <dbReference type="SAM" id="MobiDB-lite"/>
    </source>
</evidence>
<reference evidence="12 13" key="1">
    <citation type="submission" date="2020-09" db="EMBL/GenBank/DDBJ databases">
        <title>Paenibacillus sp. strain PR3 16S rRNA gene Genome sequencing and assembly.</title>
        <authorList>
            <person name="Kim J."/>
        </authorList>
    </citation>
    <scope>NUCLEOTIDE SEQUENCE [LARGE SCALE GENOMIC DNA]</scope>
    <source>
        <strain evidence="12 13">PR3</strain>
    </source>
</reference>
<dbReference type="EMBL" id="JACXZA010000002">
    <property type="protein sequence ID" value="MBD3919154.1"/>
    <property type="molecule type" value="Genomic_DNA"/>
</dbReference>
<feature type="region of interest" description="Disordered" evidence="9">
    <location>
        <begin position="1454"/>
        <end position="1473"/>
    </location>
</feature>
<dbReference type="InterPro" id="IPR055367">
    <property type="entry name" value="WH4_Lhr"/>
</dbReference>
<dbReference type="Pfam" id="PF00271">
    <property type="entry name" value="Helicase_C"/>
    <property type="match status" value="1"/>
</dbReference>
<keyword evidence="5" id="KW-0067">ATP-binding</keyword>
<dbReference type="PROSITE" id="PS51192">
    <property type="entry name" value="HELICASE_ATP_BIND_1"/>
    <property type="match status" value="1"/>
</dbReference>
<evidence type="ECO:0000256" key="3">
    <source>
        <dbReference type="ARBA" id="ARBA00022801"/>
    </source>
</evidence>
<dbReference type="InterPro" id="IPR014001">
    <property type="entry name" value="Helicase_ATP-bd"/>
</dbReference>
<evidence type="ECO:0000256" key="2">
    <source>
        <dbReference type="ARBA" id="ARBA00022763"/>
    </source>
</evidence>
<comment type="caution">
    <text evidence="12">The sequence shown here is derived from an EMBL/GenBank/DDBJ whole genome shotgun (WGS) entry which is preliminary data.</text>
</comment>
<evidence type="ECO:0000259" key="10">
    <source>
        <dbReference type="PROSITE" id="PS51192"/>
    </source>
</evidence>
<proteinExistence type="predicted"/>
<dbReference type="Gene3D" id="3.40.50.300">
    <property type="entry name" value="P-loop containing nucleotide triphosphate hydrolases"/>
    <property type="match status" value="2"/>
</dbReference>
<dbReference type="InterPro" id="IPR052511">
    <property type="entry name" value="ATP-dep_Helicase"/>
</dbReference>
<keyword evidence="13" id="KW-1185">Reference proteome</keyword>
<gene>
    <name evidence="12" type="ORF">H8B09_10340</name>
</gene>
<evidence type="ECO:0000313" key="13">
    <source>
        <dbReference type="Proteomes" id="UP000609346"/>
    </source>
</evidence>
<dbReference type="PANTHER" id="PTHR47962:SF5">
    <property type="entry name" value="ATP-DEPENDENT HELICASE LHR-RELATED"/>
    <property type="match status" value="1"/>
</dbReference>
<dbReference type="InterPro" id="IPR027417">
    <property type="entry name" value="P-loop_NTPase"/>
</dbReference>
<dbReference type="InterPro" id="IPR013701">
    <property type="entry name" value="Lhr-like_DEAD/DEAH_assoc"/>
</dbReference>
<dbReference type="Proteomes" id="UP000609346">
    <property type="component" value="Unassembled WGS sequence"/>
</dbReference>
<dbReference type="PANTHER" id="PTHR47962">
    <property type="entry name" value="ATP-DEPENDENT HELICASE LHR-RELATED-RELATED"/>
    <property type="match status" value="1"/>
</dbReference>
<sequence length="1538" mass="170983">MNNSPLQTFHPVIADWFSDAFGQPTDVQIRAWASIQDGQHTLIAAPTGSGKTLAALLPCLNNVVLGKIQSSKPRAGVRVLYLSPLKALNNDVHYNLVSFIEAIDRSAADREPNWPGIRCAVRTGDTPSSQRASMAKRPPDVLLTTPESLYILLTSEQGRAMLRTVQYVVVDEIHDLASDKRGAHLSLSLERLADLCDQPFQRIGVSATQKPMWRVARFLGGWQPAVNDSLIDTASIELPSDADEDERMPHPLGYAPRQVAIVESAMTKAMQVLVTMPDLSKPMTTREAVWQPLLERLFALMEGCRTVLIFVNSRRLCERVCLRLNDAAGFELSRAHHGSLAKERRLEAERMLKSGELRCIVATSSLELGIDVGHVDLVIQIDPPFDAASGIQRIGRAGHSVGDVSRGAIVVRQRGTLAESAVLAKLVAEREIEPIQIPRHPLDVLSQHTVSMVAGGEWTTTALYHLVSRSDSFRLIPYSRLLAMLQVLSGFYPFARPLLDWNRDTDVLSGRRSSGIAALTGAGTIPSSSAYPVHHLESRVHLGELDEEYVHESNVGDVFQLGTNSWMIRRIDRERVYVTEAGNNFSEIPFWNNEAQGRTSELGLKIGAFIREMEDRLSMGDGSRRDSFIGRTDIESDSASTADQPSVMDDQPHFRTVAENETADWLMTSYGMDGTSANSLVEYVNAQHAFVGLPTDRRIIVEYYQDVSNKTHVIIHNWLGRRLNRTWLLAIERQFEQLLPYRLYGNAKDNGIEFVLSEWDPSWLQSIWHVTPSNVEPLIMEAITGSPLLSIAFRHLAETSLLLSRSFTRTPLWQKRLRSEELLTEAMPYASQFPFLDEAMRECLNRFLDVNGLHKVLQAIGTGEIAFEIRETQYPSPMATQFIADYVSMRIYEGDGLDDNLRMQLLNVSRELAGSLFGEEAVRGAVTAELLEAERRRMAELAGQLTAPDDVLSLLKQRGDMGTDELVKAGGEAVLPLIAELIERGAIVQVTLGDTDGADGVRRWICRDELEVYAHFPAEASSVQFIIGRYAEHELSFTEPSLCDRYPTLTLQEAHQAVDTLIEQGKVEQAPFADGPDERLWTGRRTAQRLIRLSIGEARKRSQPAHPNRWFVQMAMRQYALSGTQQRGEEGLRAVISKLQGLFLPLSHWETIIFPSRLLDYRPEQLDLLCATGDVIWLGRRTNGEKEGRVAFFLAESKPLYAPYLAELDTQASSQSELLRQLQDGGASFLTKLARDAGQSPTDMLTNLLGLVWEGQASNDQFAPLRLHAGKKQADWARSGSGLGRWYWTGGLAAERDNNSRTPAHQEAGSEAQSSAMHWVRHLLDNYGIVTKELVAAVSPLPWDRMLPVLKQLEEWGTITRGTFVDGEASMQFTTSEIAESVKAAVPLSADSTVTVLASVDPANPYGIIADWPTDAACAFARKAGHFLVLRGDQWLFWIENNGRRIHMMDTSADRSLSPLSDEGSNEGASGKVMTNEAALNDLRAALAAIMRRQRLSKIVIELWNGQPVLDCAVSSELRGIGAERDGQRLVLWPSALR</sequence>
<dbReference type="SUPFAM" id="SSF52540">
    <property type="entry name" value="P-loop containing nucleoside triphosphate hydrolases"/>
    <property type="match status" value="1"/>
</dbReference>
<dbReference type="InterPro" id="IPR011545">
    <property type="entry name" value="DEAD/DEAH_box_helicase_dom"/>
</dbReference>
<dbReference type="RefSeq" id="WP_191203421.1">
    <property type="nucleotide sequence ID" value="NZ_JACXZA010000002.1"/>
</dbReference>
<dbReference type="InterPro" id="IPR045628">
    <property type="entry name" value="Lhr_WH_dom"/>
</dbReference>
<dbReference type="InterPro" id="IPR001650">
    <property type="entry name" value="Helicase_C-like"/>
</dbReference>
<evidence type="ECO:0000259" key="11">
    <source>
        <dbReference type="PROSITE" id="PS51194"/>
    </source>
</evidence>
<feature type="domain" description="Helicase C-terminal" evidence="11">
    <location>
        <begin position="293"/>
        <end position="445"/>
    </location>
</feature>
<evidence type="ECO:0000256" key="5">
    <source>
        <dbReference type="ARBA" id="ARBA00022840"/>
    </source>
</evidence>
<dbReference type="Pfam" id="PF19306">
    <property type="entry name" value="WHD_Lhr"/>
    <property type="match status" value="1"/>
</dbReference>
<evidence type="ECO:0000256" key="1">
    <source>
        <dbReference type="ARBA" id="ARBA00022741"/>
    </source>
</evidence>
<evidence type="ECO:0000313" key="12">
    <source>
        <dbReference type="EMBL" id="MBD3919154.1"/>
    </source>
</evidence>
<keyword evidence="1" id="KW-0547">Nucleotide-binding</keyword>
<dbReference type="SMART" id="SM00487">
    <property type="entry name" value="DEXDc"/>
    <property type="match status" value="1"/>
</dbReference>
<keyword evidence="6" id="KW-0238">DNA-binding</keyword>
<evidence type="ECO:0000256" key="8">
    <source>
        <dbReference type="ARBA" id="ARBA00023235"/>
    </source>
</evidence>
<dbReference type="GO" id="GO:0004386">
    <property type="term" value="F:helicase activity"/>
    <property type="evidence" value="ECO:0007669"/>
    <property type="project" value="UniProtKB-KW"/>
</dbReference>
<keyword evidence="7" id="KW-0234">DNA repair</keyword>
<evidence type="ECO:0000256" key="6">
    <source>
        <dbReference type="ARBA" id="ARBA00023125"/>
    </source>
</evidence>
<feature type="domain" description="Helicase ATP-binding" evidence="10">
    <location>
        <begin position="32"/>
        <end position="227"/>
    </location>
</feature>
<dbReference type="Pfam" id="PF23235">
    <property type="entry name" value="WHD_3rd_Lhr"/>
    <property type="match status" value="1"/>
</dbReference>
<evidence type="ECO:0000256" key="4">
    <source>
        <dbReference type="ARBA" id="ARBA00022806"/>
    </source>
</evidence>
<dbReference type="Pfam" id="PF23234">
    <property type="entry name" value="WHD_4th_Lhr"/>
    <property type="match status" value="1"/>
</dbReference>
<keyword evidence="3" id="KW-0378">Hydrolase</keyword>
<name>A0ABR8MXA2_9BACL</name>
<keyword evidence="4 12" id="KW-0347">Helicase</keyword>
<organism evidence="12 13">
    <name type="scientific">Paenibacillus terricola</name>
    <dbReference type="NCBI Taxonomy" id="2763503"/>
    <lineage>
        <taxon>Bacteria</taxon>
        <taxon>Bacillati</taxon>
        <taxon>Bacillota</taxon>
        <taxon>Bacilli</taxon>
        <taxon>Bacillales</taxon>
        <taxon>Paenibacillaceae</taxon>
        <taxon>Paenibacillus</taxon>
    </lineage>
</organism>
<dbReference type="SMART" id="SM00490">
    <property type="entry name" value="HELICc"/>
    <property type="match status" value="1"/>
</dbReference>
<dbReference type="InterPro" id="IPR055368">
    <property type="entry name" value="WH3_Lhr"/>
</dbReference>
<dbReference type="Pfam" id="PF00270">
    <property type="entry name" value="DEAD"/>
    <property type="match status" value="1"/>
</dbReference>
<dbReference type="PROSITE" id="PS51194">
    <property type="entry name" value="HELICASE_CTER"/>
    <property type="match status" value="1"/>
</dbReference>
<keyword evidence="8" id="KW-0413">Isomerase</keyword>
<dbReference type="Pfam" id="PF08494">
    <property type="entry name" value="DEAD_assoc"/>
    <property type="match status" value="1"/>
</dbReference>
<keyword evidence="2" id="KW-0227">DNA damage</keyword>